<keyword evidence="3" id="KW-0677">Repeat</keyword>
<evidence type="ECO:0000313" key="11">
    <source>
        <dbReference type="Proteomes" id="UP001186944"/>
    </source>
</evidence>
<evidence type="ECO:0000256" key="5">
    <source>
        <dbReference type="ARBA" id="ARBA00022833"/>
    </source>
</evidence>
<keyword evidence="6" id="KW-0539">Nucleus</keyword>
<gene>
    <name evidence="10" type="ORF">FSP39_011747</name>
</gene>
<keyword evidence="5" id="KW-0862">Zinc</keyword>
<feature type="region of interest" description="Disordered" evidence="8">
    <location>
        <begin position="27"/>
        <end position="95"/>
    </location>
</feature>
<dbReference type="SMART" id="SM00355">
    <property type="entry name" value="ZnF_C2H2"/>
    <property type="match status" value="3"/>
</dbReference>
<evidence type="ECO:0000313" key="10">
    <source>
        <dbReference type="EMBL" id="KAK3104855.1"/>
    </source>
</evidence>
<dbReference type="EMBL" id="VSWD01000004">
    <property type="protein sequence ID" value="KAK3104855.1"/>
    <property type="molecule type" value="Genomic_DNA"/>
</dbReference>
<name>A0AA88YHA0_PINIB</name>
<evidence type="ECO:0000256" key="8">
    <source>
        <dbReference type="SAM" id="MobiDB-lite"/>
    </source>
</evidence>
<evidence type="ECO:0000256" key="1">
    <source>
        <dbReference type="ARBA" id="ARBA00004123"/>
    </source>
</evidence>
<dbReference type="PROSITE" id="PS00028">
    <property type="entry name" value="ZINC_FINGER_C2H2_1"/>
    <property type="match status" value="3"/>
</dbReference>
<keyword evidence="11" id="KW-1185">Reference proteome</keyword>
<dbReference type="GO" id="GO:0005634">
    <property type="term" value="C:nucleus"/>
    <property type="evidence" value="ECO:0007669"/>
    <property type="project" value="UniProtKB-SubCell"/>
</dbReference>
<dbReference type="GO" id="GO:0000981">
    <property type="term" value="F:DNA-binding transcription factor activity, RNA polymerase II-specific"/>
    <property type="evidence" value="ECO:0007669"/>
    <property type="project" value="TreeGrafter"/>
</dbReference>
<dbReference type="InterPro" id="IPR013087">
    <property type="entry name" value="Znf_C2H2_type"/>
</dbReference>
<organism evidence="10 11">
    <name type="scientific">Pinctada imbricata</name>
    <name type="common">Atlantic pearl-oyster</name>
    <name type="synonym">Pinctada martensii</name>
    <dbReference type="NCBI Taxonomy" id="66713"/>
    <lineage>
        <taxon>Eukaryota</taxon>
        <taxon>Metazoa</taxon>
        <taxon>Spiralia</taxon>
        <taxon>Lophotrochozoa</taxon>
        <taxon>Mollusca</taxon>
        <taxon>Bivalvia</taxon>
        <taxon>Autobranchia</taxon>
        <taxon>Pteriomorphia</taxon>
        <taxon>Pterioida</taxon>
        <taxon>Pterioidea</taxon>
        <taxon>Pteriidae</taxon>
        <taxon>Pinctada</taxon>
    </lineage>
</organism>
<feature type="compositionally biased region" description="Polar residues" evidence="8">
    <location>
        <begin position="66"/>
        <end position="76"/>
    </location>
</feature>
<dbReference type="Proteomes" id="UP001186944">
    <property type="component" value="Unassembled WGS sequence"/>
</dbReference>
<dbReference type="PANTHER" id="PTHR23226">
    <property type="entry name" value="ZINC FINGER AND SCAN DOMAIN-CONTAINING"/>
    <property type="match status" value="1"/>
</dbReference>
<dbReference type="PROSITE" id="PS50157">
    <property type="entry name" value="ZINC_FINGER_C2H2_2"/>
    <property type="match status" value="3"/>
</dbReference>
<proteinExistence type="predicted"/>
<dbReference type="GO" id="GO:0008270">
    <property type="term" value="F:zinc ion binding"/>
    <property type="evidence" value="ECO:0007669"/>
    <property type="project" value="UniProtKB-KW"/>
</dbReference>
<evidence type="ECO:0000256" key="7">
    <source>
        <dbReference type="PROSITE-ProRule" id="PRU00042"/>
    </source>
</evidence>
<dbReference type="GO" id="GO:0000978">
    <property type="term" value="F:RNA polymerase II cis-regulatory region sequence-specific DNA binding"/>
    <property type="evidence" value="ECO:0007669"/>
    <property type="project" value="TreeGrafter"/>
</dbReference>
<dbReference type="AlphaFoldDB" id="A0AA88YHA0"/>
<comment type="caution">
    <text evidence="10">The sequence shown here is derived from an EMBL/GenBank/DDBJ whole genome shotgun (WGS) entry which is preliminary data.</text>
</comment>
<feature type="domain" description="C2H2-type" evidence="9">
    <location>
        <begin position="528"/>
        <end position="553"/>
    </location>
</feature>
<dbReference type="InterPro" id="IPR036236">
    <property type="entry name" value="Znf_C2H2_sf"/>
</dbReference>
<evidence type="ECO:0000256" key="2">
    <source>
        <dbReference type="ARBA" id="ARBA00022723"/>
    </source>
</evidence>
<dbReference type="Gene3D" id="3.30.160.60">
    <property type="entry name" value="Classic Zinc Finger"/>
    <property type="match status" value="1"/>
</dbReference>
<keyword evidence="4 7" id="KW-0863">Zinc-finger</keyword>
<comment type="subcellular location">
    <subcellularLocation>
        <location evidence="1">Nucleus</location>
    </subcellularLocation>
</comment>
<dbReference type="SUPFAM" id="SSF57667">
    <property type="entry name" value="beta-beta-alpha zinc fingers"/>
    <property type="match status" value="1"/>
</dbReference>
<evidence type="ECO:0000256" key="4">
    <source>
        <dbReference type="ARBA" id="ARBA00022771"/>
    </source>
</evidence>
<protein>
    <recommendedName>
        <fullName evidence="9">C2H2-type domain-containing protein</fullName>
    </recommendedName>
</protein>
<reference evidence="10" key="1">
    <citation type="submission" date="2019-08" db="EMBL/GenBank/DDBJ databases">
        <title>The improved chromosome-level genome for the pearl oyster Pinctada fucata martensii using PacBio sequencing and Hi-C.</title>
        <authorList>
            <person name="Zheng Z."/>
        </authorList>
    </citation>
    <scope>NUCLEOTIDE SEQUENCE</scope>
    <source>
        <strain evidence="10">ZZ-2019</strain>
        <tissue evidence="10">Adductor muscle</tissue>
    </source>
</reference>
<evidence type="ECO:0000256" key="3">
    <source>
        <dbReference type="ARBA" id="ARBA00022737"/>
    </source>
</evidence>
<feature type="compositionally biased region" description="Polar residues" evidence="8">
    <location>
        <begin position="27"/>
        <end position="58"/>
    </location>
</feature>
<feature type="region of interest" description="Disordered" evidence="8">
    <location>
        <begin position="378"/>
        <end position="402"/>
    </location>
</feature>
<sequence>MTLHMKGKYVFRVDQDSESEVQIQSTNVQQTLKNTVSSYNSPQSSARPVNSMSLTKTPPNIKPVSRSPSKLVSRSPSKPAILKHSQSKPAAPAQNSSLIRQLNSGYVYPAPPVIPAPSNAPTGLNTTLLVRKVGPPPVSSNIIVPRVLSPSVANLGHTYAKPYPRFSSASPSQAPLPQAPMHLPYNPSAPLILAPSGGQPIYLMPSSVPQETKGVSLLSSSKLGQPTSSAPIFYAPVNNPGMPLTAVQNQGTGLTPVQNQGTVPTMGGKPLISIINPNLQSGSNLHGNVLKHPAKPKTSLQKLANTKAAPMFETGTAMHSLITKLQKEEIGKKTDVLPNIDSDEDLMNCSSPDSVMDMNSDSEVEENAESANIPSIVTDLDDTGSQLSKNRKEASNRSQHAEMYSNSKLKARRLIHKMKKKYIVKSMSPKKVGQVQKVTPGKFNTSVPKHASKFNRMKKKKIDFAKGLWYECPLCMFQYGNLDEYQKHVKTHKGLKKNKLHTCNTCGRQFMTKFHLEKHKTLHRKNAYQCSHCDMSFDAANEVVDHMATVHPS</sequence>
<evidence type="ECO:0000256" key="6">
    <source>
        <dbReference type="ARBA" id="ARBA00023242"/>
    </source>
</evidence>
<keyword evidence="2" id="KW-0479">Metal-binding</keyword>
<dbReference type="PANTHER" id="PTHR23226:SF416">
    <property type="entry name" value="FI01424P"/>
    <property type="match status" value="1"/>
</dbReference>
<accession>A0AA88YHA0</accession>
<evidence type="ECO:0000259" key="9">
    <source>
        <dbReference type="PROSITE" id="PS50157"/>
    </source>
</evidence>
<feature type="domain" description="C2H2-type" evidence="9">
    <location>
        <begin position="470"/>
        <end position="497"/>
    </location>
</feature>
<feature type="domain" description="C2H2-type" evidence="9">
    <location>
        <begin position="501"/>
        <end position="523"/>
    </location>
</feature>